<name>A0A1G7UTM3_9RHOB</name>
<dbReference type="GO" id="GO:0016747">
    <property type="term" value="F:acyltransferase activity, transferring groups other than amino-acyl groups"/>
    <property type="evidence" value="ECO:0007669"/>
    <property type="project" value="InterPro"/>
</dbReference>
<dbReference type="Proteomes" id="UP000199399">
    <property type="component" value="Unassembled WGS sequence"/>
</dbReference>
<evidence type="ECO:0000313" key="5">
    <source>
        <dbReference type="Proteomes" id="UP000199399"/>
    </source>
</evidence>
<keyword evidence="2" id="KW-0012">Acyltransferase</keyword>
<keyword evidence="1 4" id="KW-0808">Transferase</keyword>
<dbReference type="EMBL" id="FNBP01000008">
    <property type="protein sequence ID" value="SDG50844.1"/>
    <property type="molecule type" value="Genomic_DNA"/>
</dbReference>
<dbReference type="PROSITE" id="PS51186">
    <property type="entry name" value="GNAT"/>
    <property type="match status" value="1"/>
</dbReference>
<dbReference type="InterPro" id="IPR000182">
    <property type="entry name" value="GNAT_dom"/>
</dbReference>
<protein>
    <submittedName>
        <fullName evidence="4">Ribosomal-protein-alanine N-acetyltransferase</fullName>
    </submittedName>
</protein>
<feature type="domain" description="N-acetyltransferase" evidence="3">
    <location>
        <begin position="1"/>
        <end position="136"/>
    </location>
</feature>
<sequence length="142" mass="15276">MTPAELAALHAAAFTRDRPWSAEEFASLLDSPFVALTTRPGGFALTRTIVDESELLTLAVDPARQRRGIGRALVHDWITALPPETTSAFLEVAADNTPARALYASLGFAEVATRRAYYARSTGPAVDACILRRTLTHGHSGN</sequence>
<evidence type="ECO:0000256" key="1">
    <source>
        <dbReference type="ARBA" id="ARBA00022679"/>
    </source>
</evidence>
<reference evidence="5" key="1">
    <citation type="submission" date="2016-10" db="EMBL/GenBank/DDBJ databases">
        <authorList>
            <person name="Varghese N."/>
            <person name="Submissions S."/>
        </authorList>
    </citation>
    <scope>NUCLEOTIDE SEQUENCE [LARGE SCALE GENOMIC DNA]</scope>
    <source>
        <strain evidence="5">DSM 16477</strain>
    </source>
</reference>
<dbReference type="Pfam" id="PF00583">
    <property type="entry name" value="Acetyltransf_1"/>
    <property type="match status" value="1"/>
</dbReference>
<dbReference type="InterPro" id="IPR050680">
    <property type="entry name" value="YpeA/RimI_acetyltransf"/>
</dbReference>
<dbReference type="AlphaFoldDB" id="A0A1G7UTM3"/>
<dbReference type="InterPro" id="IPR016181">
    <property type="entry name" value="Acyl_CoA_acyltransferase"/>
</dbReference>
<evidence type="ECO:0000256" key="2">
    <source>
        <dbReference type="ARBA" id="ARBA00023315"/>
    </source>
</evidence>
<organism evidence="4 5">
    <name type="scientific">Sulfitobacter delicatus</name>
    <dbReference type="NCBI Taxonomy" id="218672"/>
    <lineage>
        <taxon>Bacteria</taxon>
        <taxon>Pseudomonadati</taxon>
        <taxon>Pseudomonadota</taxon>
        <taxon>Alphaproteobacteria</taxon>
        <taxon>Rhodobacterales</taxon>
        <taxon>Roseobacteraceae</taxon>
        <taxon>Sulfitobacter</taxon>
    </lineage>
</organism>
<proteinExistence type="predicted"/>
<gene>
    <name evidence="4" type="ORF">SAMN04489759_108111</name>
</gene>
<dbReference type="CDD" id="cd04301">
    <property type="entry name" value="NAT_SF"/>
    <property type="match status" value="1"/>
</dbReference>
<evidence type="ECO:0000259" key="3">
    <source>
        <dbReference type="PROSITE" id="PS51186"/>
    </source>
</evidence>
<dbReference type="OrthoDB" id="9804026at2"/>
<dbReference type="PANTHER" id="PTHR43420">
    <property type="entry name" value="ACETYLTRANSFERASE"/>
    <property type="match status" value="1"/>
</dbReference>
<evidence type="ECO:0000313" key="4">
    <source>
        <dbReference type="EMBL" id="SDG50844.1"/>
    </source>
</evidence>
<accession>A0A1G7UTM3</accession>
<dbReference type="Gene3D" id="3.40.630.30">
    <property type="match status" value="1"/>
</dbReference>
<keyword evidence="5" id="KW-1185">Reference proteome</keyword>
<dbReference type="SUPFAM" id="SSF55729">
    <property type="entry name" value="Acyl-CoA N-acyltransferases (Nat)"/>
    <property type="match status" value="1"/>
</dbReference>
<dbReference type="RefSeq" id="WP_093743322.1">
    <property type="nucleotide sequence ID" value="NZ_FNBP01000008.1"/>
</dbReference>
<dbReference type="STRING" id="218672.SAMN04489759_108111"/>
<dbReference type="PANTHER" id="PTHR43420:SF44">
    <property type="entry name" value="ACETYLTRANSFERASE YPEA"/>
    <property type="match status" value="1"/>
</dbReference>